<accession>A0ABS1VEZ2</accession>
<feature type="chain" id="PRO_5046193278" description="Lipoprotein" evidence="2">
    <location>
        <begin position="29"/>
        <end position="237"/>
    </location>
</feature>
<gene>
    <name evidence="3" type="ORF">JKJ07_02955</name>
</gene>
<dbReference type="RefSeq" id="WP_202989587.1">
    <property type="nucleotide sequence ID" value="NZ_JAENHO010000001.1"/>
</dbReference>
<keyword evidence="4" id="KW-1185">Reference proteome</keyword>
<keyword evidence="2" id="KW-0732">Signal</keyword>
<evidence type="ECO:0008006" key="5">
    <source>
        <dbReference type="Google" id="ProtNLM"/>
    </source>
</evidence>
<evidence type="ECO:0000313" key="4">
    <source>
        <dbReference type="Proteomes" id="UP000598996"/>
    </source>
</evidence>
<feature type="region of interest" description="Disordered" evidence="1">
    <location>
        <begin position="25"/>
        <end position="51"/>
    </location>
</feature>
<feature type="signal peptide" evidence="2">
    <location>
        <begin position="1"/>
        <end position="28"/>
    </location>
</feature>
<dbReference type="Proteomes" id="UP000598996">
    <property type="component" value="Unassembled WGS sequence"/>
</dbReference>
<evidence type="ECO:0000313" key="3">
    <source>
        <dbReference type="EMBL" id="MBL7253262.1"/>
    </source>
</evidence>
<dbReference type="PROSITE" id="PS51257">
    <property type="entry name" value="PROKAR_LIPOPROTEIN"/>
    <property type="match status" value="1"/>
</dbReference>
<dbReference type="EMBL" id="JAENHO010000001">
    <property type="protein sequence ID" value="MBL7253262.1"/>
    <property type="molecule type" value="Genomic_DNA"/>
</dbReference>
<evidence type="ECO:0000256" key="1">
    <source>
        <dbReference type="SAM" id="MobiDB-lite"/>
    </source>
</evidence>
<evidence type="ECO:0000256" key="2">
    <source>
        <dbReference type="SAM" id="SignalP"/>
    </source>
</evidence>
<reference evidence="3 4" key="1">
    <citation type="submission" date="2021-01" db="EMBL/GenBank/DDBJ databases">
        <title>Actinoplanes sp. nov. LDG1-01 isolated from lichen.</title>
        <authorList>
            <person name="Saeng-In P."/>
            <person name="Phongsopitanun W."/>
            <person name="Kanchanasin P."/>
            <person name="Yuki M."/>
            <person name="Kudo T."/>
            <person name="Ohkuma M."/>
            <person name="Tanasupawat S."/>
        </authorList>
    </citation>
    <scope>NUCLEOTIDE SEQUENCE [LARGE SCALE GENOMIC DNA]</scope>
    <source>
        <strain evidence="3 4">LDG1-01</strain>
    </source>
</reference>
<comment type="caution">
    <text evidence="3">The sequence shown here is derived from an EMBL/GenBank/DDBJ whole genome shotgun (WGS) entry which is preliminary data.</text>
</comment>
<name>A0ABS1VEZ2_9ACTN</name>
<organism evidence="3 4">
    <name type="scientific">Paractinoplanes lichenicola</name>
    <dbReference type="NCBI Taxonomy" id="2802976"/>
    <lineage>
        <taxon>Bacteria</taxon>
        <taxon>Bacillati</taxon>
        <taxon>Actinomycetota</taxon>
        <taxon>Actinomycetes</taxon>
        <taxon>Micromonosporales</taxon>
        <taxon>Micromonosporaceae</taxon>
        <taxon>Paractinoplanes</taxon>
    </lineage>
</organism>
<feature type="compositionally biased region" description="Low complexity" evidence="1">
    <location>
        <begin position="36"/>
        <end position="51"/>
    </location>
</feature>
<sequence length="237" mass="24724">MSLRPLRRALPLLLVAATAAACSSNGRAETPPASSPPSAVAAAGSAPSPSAAQTIPASAFFQMPGDMKREQQKADGATAVPKLCGRELAAGKGVVASAALMNLYQAPEAPEGSVPQGILYQTIRSYEGDSAAAFMDRARDGLAACKSYKTAENTVKVQTKPLPGTADEALHINLVQPQLDLPGNPTGGTQTNTVVVLRFGSVITILNDAEYERSSSDHDFVLIFTDEATKAIRSWRG</sequence>
<protein>
    <recommendedName>
        <fullName evidence="5">Lipoprotein</fullName>
    </recommendedName>
</protein>
<proteinExistence type="predicted"/>